<dbReference type="OrthoDB" id="668540at2759"/>
<feature type="repeat" description="Pumilio" evidence="7">
    <location>
        <begin position="474"/>
        <end position="509"/>
    </location>
</feature>
<reference evidence="11 12" key="1">
    <citation type="submission" date="2018-11" db="EMBL/GenBank/DDBJ databases">
        <title>Genome assembly of Steccherinum ochraceum LE-BIN_3174, the white-rot fungus of the Steccherinaceae family (The Residual Polyporoid clade, Polyporales, Basidiomycota).</title>
        <authorList>
            <person name="Fedorova T.V."/>
            <person name="Glazunova O.A."/>
            <person name="Landesman E.O."/>
            <person name="Moiseenko K.V."/>
            <person name="Psurtseva N.V."/>
            <person name="Savinova O.S."/>
            <person name="Shakhova N.V."/>
            <person name="Tyazhelova T.V."/>
            <person name="Vasina D.V."/>
        </authorList>
    </citation>
    <scope>NUCLEOTIDE SEQUENCE [LARGE SCALE GENOMIC DNA]</scope>
    <source>
        <strain evidence="11 12">LE-BIN_3174</strain>
    </source>
</reference>
<feature type="compositionally biased region" description="Low complexity" evidence="9">
    <location>
        <begin position="234"/>
        <end position="247"/>
    </location>
</feature>
<evidence type="ECO:0000256" key="4">
    <source>
        <dbReference type="ARBA" id="ARBA00022737"/>
    </source>
</evidence>
<keyword evidence="12" id="KW-1185">Reference proteome</keyword>
<dbReference type="STRING" id="92696.A0A4V2MVU3"/>
<feature type="domain" description="PUM-HD" evidence="10">
    <location>
        <begin position="296"/>
        <end position="655"/>
    </location>
</feature>
<evidence type="ECO:0000259" key="10">
    <source>
        <dbReference type="PROSITE" id="PS50303"/>
    </source>
</evidence>
<name>A0A4V2MVU3_9APHY</name>
<comment type="caution">
    <text evidence="11">The sequence shown here is derived from an EMBL/GenBank/DDBJ whole genome shotgun (WGS) entry which is preliminary data.</text>
</comment>
<dbReference type="PROSITE" id="PS50302">
    <property type="entry name" value="PUM"/>
    <property type="match status" value="3"/>
</dbReference>
<dbReference type="PROSITE" id="PS50303">
    <property type="entry name" value="PUM_HD"/>
    <property type="match status" value="1"/>
</dbReference>
<dbReference type="PROSITE" id="PS00560">
    <property type="entry name" value="CARBOXYPEPT_SER_HIS"/>
    <property type="match status" value="1"/>
</dbReference>
<dbReference type="PROSITE" id="PS00131">
    <property type="entry name" value="CARBOXYPEPT_SER_SER"/>
    <property type="match status" value="1"/>
</dbReference>
<dbReference type="Proteomes" id="UP000292702">
    <property type="component" value="Unassembled WGS sequence"/>
</dbReference>
<feature type="repeat" description="Pumilio" evidence="7">
    <location>
        <begin position="510"/>
        <end position="549"/>
    </location>
</feature>
<dbReference type="InterPro" id="IPR033133">
    <property type="entry name" value="PUM-HD"/>
</dbReference>
<dbReference type="InterPro" id="IPR001563">
    <property type="entry name" value="Peptidase_S10"/>
</dbReference>
<keyword evidence="5 8" id="KW-0378">Hydrolase</keyword>
<evidence type="ECO:0000256" key="9">
    <source>
        <dbReference type="SAM" id="MobiDB-lite"/>
    </source>
</evidence>
<evidence type="ECO:0000256" key="7">
    <source>
        <dbReference type="PROSITE-ProRule" id="PRU00317"/>
    </source>
</evidence>
<dbReference type="Gene3D" id="1.10.287.410">
    <property type="match status" value="1"/>
</dbReference>
<keyword evidence="6" id="KW-0325">Glycoprotein</keyword>
<evidence type="ECO:0000256" key="3">
    <source>
        <dbReference type="ARBA" id="ARBA00022670"/>
    </source>
</evidence>
<comment type="similarity">
    <text evidence="1 8">Belongs to the peptidase S10 family.</text>
</comment>
<evidence type="ECO:0000313" key="11">
    <source>
        <dbReference type="EMBL" id="TCD63507.1"/>
    </source>
</evidence>
<dbReference type="EMBL" id="RWJN01000293">
    <property type="protein sequence ID" value="TCD63507.1"/>
    <property type="molecule type" value="Genomic_DNA"/>
</dbReference>
<dbReference type="PRINTS" id="PR00724">
    <property type="entry name" value="CRBOXYPTASEC"/>
</dbReference>
<dbReference type="InterPro" id="IPR018202">
    <property type="entry name" value="Ser_caboxypep_ser_AS"/>
</dbReference>
<dbReference type="EC" id="3.4.16.-" evidence="8"/>
<organism evidence="11 12">
    <name type="scientific">Steccherinum ochraceum</name>
    <dbReference type="NCBI Taxonomy" id="92696"/>
    <lineage>
        <taxon>Eukaryota</taxon>
        <taxon>Fungi</taxon>
        <taxon>Dikarya</taxon>
        <taxon>Basidiomycota</taxon>
        <taxon>Agaricomycotina</taxon>
        <taxon>Agaricomycetes</taxon>
        <taxon>Polyporales</taxon>
        <taxon>Steccherinaceae</taxon>
        <taxon>Steccherinum</taxon>
    </lineage>
</organism>
<keyword evidence="2 8" id="KW-0121">Carboxypeptidase</keyword>
<evidence type="ECO:0000313" key="12">
    <source>
        <dbReference type="Proteomes" id="UP000292702"/>
    </source>
</evidence>
<accession>A0A4V2MVU3</accession>
<evidence type="ECO:0000256" key="6">
    <source>
        <dbReference type="ARBA" id="ARBA00023180"/>
    </source>
</evidence>
<gene>
    <name evidence="11" type="ORF">EIP91_005340</name>
</gene>
<evidence type="ECO:0000256" key="5">
    <source>
        <dbReference type="ARBA" id="ARBA00022801"/>
    </source>
</evidence>
<dbReference type="PANTHER" id="PTHR11802:SF452">
    <property type="entry name" value="CARBOXYPEPTIDASE"/>
    <property type="match status" value="1"/>
</dbReference>
<dbReference type="GO" id="GO:0006508">
    <property type="term" value="P:proteolysis"/>
    <property type="evidence" value="ECO:0007669"/>
    <property type="project" value="UniProtKB-KW"/>
</dbReference>
<evidence type="ECO:0000256" key="2">
    <source>
        <dbReference type="ARBA" id="ARBA00022645"/>
    </source>
</evidence>
<proteinExistence type="inferred from homology"/>
<dbReference type="GO" id="GO:0004185">
    <property type="term" value="F:serine-type carboxypeptidase activity"/>
    <property type="evidence" value="ECO:0007669"/>
    <property type="project" value="UniProtKB-UniRule"/>
</dbReference>
<dbReference type="Pfam" id="PF00806">
    <property type="entry name" value="PUF"/>
    <property type="match status" value="5"/>
</dbReference>
<evidence type="ECO:0000256" key="8">
    <source>
        <dbReference type="RuleBase" id="RU361156"/>
    </source>
</evidence>
<protein>
    <recommendedName>
        <fullName evidence="8">Carboxypeptidase</fullName>
        <ecNumber evidence="8">3.4.16.-</ecNumber>
    </recommendedName>
</protein>
<dbReference type="InterPro" id="IPR033124">
    <property type="entry name" value="Ser_caboxypep_his_AS"/>
</dbReference>
<dbReference type="InterPro" id="IPR016024">
    <property type="entry name" value="ARM-type_fold"/>
</dbReference>
<keyword evidence="3 8" id="KW-0645">Protease</keyword>
<dbReference type="Gene3D" id="1.25.10.10">
    <property type="entry name" value="Leucine-rich Repeat Variant"/>
    <property type="match status" value="1"/>
</dbReference>
<dbReference type="InterPro" id="IPR011989">
    <property type="entry name" value="ARM-like"/>
</dbReference>
<keyword evidence="4" id="KW-0677">Repeat</keyword>
<feature type="region of interest" description="Disordered" evidence="9">
    <location>
        <begin position="222"/>
        <end position="303"/>
    </location>
</feature>
<dbReference type="GO" id="GO:0003723">
    <property type="term" value="F:RNA binding"/>
    <property type="evidence" value="ECO:0007669"/>
    <property type="project" value="InterPro"/>
</dbReference>
<feature type="repeat" description="Pumilio" evidence="7">
    <location>
        <begin position="394"/>
        <end position="437"/>
    </location>
</feature>
<dbReference type="AlphaFoldDB" id="A0A4V2MVU3"/>
<evidence type="ECO:0000256" key="1">
    <source>
        <dbReference type="ARBA" id="ARBA00009431"/>
    </source>
</evidence>
<dbReference type="SUPFAM" id="SSF53474">
    <property type="entry name" value="alpha/beta-Hydrolases"/>
    <property type="match status" value="1"/>
</dbReference>
<dbReference type="SUPFAM" id="SSF48371">
    <property type="entry name" value="ARM repeat"/>
    <property type="match status" value="1"/>
</dbReference>
<feature type="compositionally biased region" description="Polar residues" evidence="9">
    <location>
        <begin position="254"/>
        <end position="271"/>
    </location>
</feature>
<dbReference type="Gene3D" id="3.40.50.1820">
    <property type="entry name" value="alpha/beta hydrolase"/>
    <property type="match status" value="1"/>
</dbReference>
<dbReference type="Pfam" id="PF00450">
    <property type="entry name" value="Peptidase_S10"/>
    <property type="match status" value="1"/>
</dbReference>
<dbReference type="InterPro" id="IPR029058">
    <property type="entry name" value="AB_hydrolase_fold"/>
</dbReference>
<dbReference type="SMART" id="SM00025">
    <property type="entry name" value="Pumilio"/>
    <property type="match status" value="7"/>
</dbReference>
<dbReference type="GO" id="GO:0000324">
    <property type="term" value="C:fungal-type vacuole"/>
    <property type="evidence" value="ECO:0007669"/>
    <property type="project" value="TreeGrafter"/>
</dbReference>
<dbReference type="PANTHER" id="PTHR11802">
    <property type="entry name" value="SERINE PROTEASE FAMILY S10 SERINE CARBOXYPEPTIDASE"/>
    <property type="match status" value="1"/>
</dbReference>
<sequence>MDPTVAQQPFVPLFEAPPSRHSTAASIWAPQPQPSDTAWSRAIDSISRVEHGFNDAARPDVRRTTSFPARKGGEDVFGPVGFVGHRKKDVGAIGDGRKKTADYDPMHVEQLLRTLNLNSPAHFSINTHAGDFTSSTASPDLSPISTTSALLTPTDLSPAKGFDPKLGPAFDFGPVYQTQPNGLLFETGIPRAYTETMTAEGIVLQPLQQGDRLQHEARPFPLFEPFSERPTPVPSSHGLSPLLPPGNHGRGDSAPTSPFPWSTPRFRTSSEWLRPEDRHASDISGAAQDPAPRPLQQNSLQGPAHAHEPINFLSLLHPSSTPPYGLFVSRIIKSSDQQASIFLQQKLKVADAEERAKIVDAICARGYEMMAHRFGNWAVQRCLEATASIEERRKIVNCMRGRVVDLATNCYGCHVLQKALDCEEDIRLLIVSELLLGDPAQTLVNKHASHVWSKIMELTWTPPAPPIFAYVNRSLQGKWASLACHETGSLVVQHAFENLEESAKDGIVDELLNQGPAVFGEVAKNQWGSYCIQHILEHGSNKHRAMALDHLVSGLLEYATSEQGAKSVTKALKEGGKDTLNRIIKRMCEPAKGARRAMIVDLALSATGSQLIAAVLPGADKDQRALLYDSIRGHIVTLRGCKTGSKVIWLFDRMLSDNLRDGLGHAVDQAGKVLHDTQDKVEQWMAEGKNFIKEHGLVYELVTHPTFPDHQLRVTDPNICDPDVKQHSGYLDISDGKHLFFWFFESRNAPKTAPVTMWLNGGPGCSSMTGVLFENGPCRVANDGHNITYNKHSWTAHSNMIFLDQPVNVGYSYSSDGSGVNNTPVAAEDVYAFLELFFSRYPEYADAAFHIAAESYGGTYAPHIASVIHQKNIELKSASFNAPTPAPKHINLASVILANGQTEPRTQMASVPDYACNGPFPIYDDPEGPQCVALRSKVPTCQRLISGCYNYNSKLTCVPAILYCYSQIMGPLQQTGLNLYDVRKKCDRSKDGPLCYKEMSWIEVFLNDPAVKKTLGVPTDINFESCNMNVNQAFFGQGDGMKNSAVLLGPLIDDGIRLLVYAGNADAMCNYIGNEAWLSQLEHTYHAEFTKTKSAPWVTLDTGKIAGEVRSAGGDGFTAGNVTFVQVYDAGHMVPFDQPEAAQDLFTRWIMDVPLSLNATAAASVLSVPFGGIL</sequence>
<dbReference type="InterPro" id="IPR001313">
    <property type="entry name" value="Pumilio_RNA-bd_rpt"/>
</dbReference>